<dbReference type="Proteomes" id="UP001164746">
    <property type="component" value="Chromosome 10"/>
</dbReference>
<dbReference type="InterPro" id="IPR034750">
    <property type="entry name" value="CULT"/>
</dbReference>
<dbReference type="CDD" id="cd15777">
    <property type="entry name" value="CRBN_C_like"/>
    <property type="match status" value="1"/>
</dbReference>
<dbReference type="Gene3D" id="2.170.150.20">
    <property type="entry name" value="Peptide methionine sulfoxide reductase"/>
    <property type="match status" value="1"/>
</dbReference>
<evidence type="ECO:0000256" key="1">
    <source>
        <dbReference type="SAM" id="SignalP"/>
    </source>
</evidence>
<keyword evidence="1" id="KW-0732">Signal</keyword>
<sequence>MAAPMKRNLLSFFKFIVFFVSSLIINNVIGENSHHLHEYFLCRKCGREIVELSNLKNVPSSVALRQRNETLGHKEEVLVQLFKNPQNVFYEVITATQANVFRASQETGGDTWWPGFNWIILGCPQCRQHIGWEYIPQSKNTDEESFLGLVLGNLLYENEADELISSN</sequence>
<organism evidence="3 4">
    <name type="scientific">Mya arenaria</name>
    <name type="common">Soft-shell clam</name>
    <dbReference type="NCBI Taxonomy" id="6604"/>
    <lineage>
        <taxon>Eukaryota</taxon>
        <taxon>Metazoa</taxon>
        <taxon>Spiralia</taxon>
        <taxon>Lophotrochozoa</taxon>
        <taxon>Mollusca</taxon>
        <taxon>Bivalvia</taxon>
        <taxon>Autobranchia</taxon>
        <taxon>Heteroconchia</taxon>
        <taxon>Euheterodonta</taxon>
        <taxon>Imparidentia</taxon>
        <taxon>Neoheterodontei</taxon>
        <taxon>Myida</taxon>
        <taxon>Myoidea</taxon>
        <taxon>Myidae</taxon>
        <taxon>Mya</taxon>
    </lineage>
</organism>
<feature type="chain" id="PRO_5045150823" evidence="1">
    <location>
        <begin position="31"/>
        <end position="167"/>
    </location>
</feature>
<name>A0ABY7F5W1_MYAAR</name>
<feature type="signal peptide" evidence="1">
    <location>
        <begin position="1"/>
        <end position="30"/>
    </location>
</feature>
<evidence type="ECO:0000313" key="3">
    <source>
        <dbReference type="EMBL" id="WAR16189.1"/>
    </source>
</evidence>
<feature type="domain" description="CULT" evidence="2">
    <location>
        <begin position="37"/>
        <end position="158"/>
    </location>
</feature>
<accession>A0ABY7F5W1</accession>
<dbReference type="EMBL" id="CP111021">
    <property type="protein sequence ID" value="WAR16189.1"/>
    <property type="molecule type" value="Genomic_DNA"/>
</dbReference>
<gene>
    <name evidence="3" type="ORF">MAR_030783</name>
</gene>
<protein>
    <submittedName>
        <fullName evidence="3">CRBN-like protein</fullName>
    </submittedName>
</protein>
<keyword evidence="4" id="KW-1185">Reference proteome</keyword>
<reference evidence="3" key="1">
    <citation type="submission" date="2022-11" db="EMBL/GenBank/DDBJ databases">
        <title>Centuries of genome instability and evolution in soft-shell clam transmissible cancer (bioRxiv).</title>
        <authorList>
            <person name="Hart S.F.M."/>
            <person name="Yonemitsu M.A."/>
            <person name="Giersch R.M."/>
            <person name="Beal B.F."/>
            <person name="Arriagada G."/>
            <person name="Davis B.W."/>
            <person name="Ostrander E.A."/>
            <person name="Goff S.P."/>
            <person name="Metzger M.J."/>
        </authorList>
    </citation>
    <scope>NUCLEOTIDE SEQUENCE</scope>
    <source>
        <strain evidence="3">MELC-2E11</strain>
        <tissue evidence="3">Siphon/mantle</tissue>
    </source>
</reference>
<evidence type="ECO:0000259" key="2">
    <source>
        <dbReference type="PROSITE" id="PS51788"/>
    </source>
</evidence>
<evidence type="ECO:0000313" key="4">
    <source>
        <dbReference type="Proteomes" id="UP001164746"/>
    </source>
</evidence>
<proteinExistence type="predicted"/>
<dbReference type="PROSITE" id="PS51788">
    <property type="entry name" value="CULT"/>
    <property type="match status" value="1"/>
</dbReference>